<comment type="similarity">
    <text evidence="1">Belongs to the SMC family. SMC5 subfamily.</text>
</comment>
<feature type="coiled-coil region" evidence="4">
    <location>
        <begin position="272"/>
        <end position="306"/>
    </location>
</feature>
<evidence type="ECO:0000256" key="5">
    <source>
        <dbReference type="SAM" id="MobiDB-lite"/>
    </source>
</evidence>
<protein>
    <recommendedName>
        <fullName evidence="2">Structural maintenance of chromosomes protein 5</fullName>
    </recommendedName>
</protein>
<dbReference type="STRING" id="946122.A0A0C2TB37"/>
<dbReference type="SUPFAM" id="SSF52540">
    <property type="entry name" value="P-loop containing nucleoside triphosphate hydrolases"/>
    <property type="match status" value="1"/>
</dbReference>
<feature type="coiled-coil region" evidence="4">
    <location>
        <begin position="360"/>
        <end position="436"/>
    </location>
</feature>
<name>A0A0C2TB37_AMAMK</name>
<evidence type="ECO:0000256" key="1">
    <source>
        <dbReference type="ARBA" id="ARBA00010171"/>
    </source>
</evidence>
<evidence type="ECO:0000313" key="8">
    <source>
        <dbReference type="Proteomes" id="UP000054549"/>
    </source>
</evidence>
<feature type="domain" description="RecF/RecN/SMC N-terminal" evidence="6">
    <location>
        <begin position="101"/>
        <end position="1131"/>
    </location>
</feature>
<dbReference type="GO" id="GO:0005634">
    <property type="term" value="C:nucleus"/>
    <property type="evidence" value="ECO:0007669"/>
    <property type="project" value="TreeGrafter"/>
</dbReference>
<dbReference type="GO" id="GO:0003697">
    <property type="term" value="F:single-stranded DNA binding"/>
    <property type="evidence" value="ECO:0007669"/>
    <property type="project" value="TreeGrafter"/>
</dbReference>
<sequence length="1174" mass="135043">MAITKREKVSNSNGSRAKAKGKQRVIESDEEKGETAASKEDGDEDAEGEADDEEGEEQVHGTKRQRINDIGDSRASTHEPERIPIVKTLPRDTDGYIPGSIVRIQLKNFVTYDYVQFRCGPYLNMILGPNGTGKSSIACAIALGLNFPPSILGRASELNSFVKLGTDSGYIEIELKGQKGKGNYSIRRNLSAKSKSSTFSINGTSVPAKEVTAKVQELNVQVSNLCSFLPQDKVSEFAAMTPQQLLRETQRAAGDERLTAWQDTLINSGKELRILQEKINEEQDHMRQLQERNAAIERDVQRFRERKRIEHDIELLNVLIPVEEYRIMRQKYINYKAEQRVWHKKVSKLKAKNAPVHEFLTKLENDSKKHEQHREKLKKSTSNKFNQMVGGWQRSEAMDAEAEDLTTKLDQLKKDEKDRQRKIKELETNIERLKAELAIPLQTENADELMNDHVKKINHERSRVEARRGDIQAELERNADACAAKTAAANIAREELKKLDDILVRKMHNMRQWDRDAHDVILWLRQNQHRFKKPILEPPAIIVNVPDKRFVDTVEACFSSAQLRTFVAQCQEDLDLFNQIINDGQGQELGRRVRVTTWFRAHREDQLVPPPMSEEELREERFDGYALQYVDCPPELHWFLKRELNLHRTAVALRPDLDVNKVMKLITRDGPNGPGAGANFFNGATINMVSRSRYGKRAVANITREIRPARNLRIVMIDPEVKRKYDQTIATAQQEMTLLDEEKKKLQAVLNEVLEEEKVFEGQMADIKKRRDAITDAHTQREKLKGKLERQEQSLVQHTNKPSVQKQRADLKKKLYDLSQKRVKDLVHTVVQEQRECARIGLEALQISANKNALKAECARKDEKYEQALLEFRRVDEAYKRVKEESKVLLDVSRDVVSKLAPDIRADYDEVENRRTEYEKARRVAEQEGTTPPASEGVDVRSLDELKEDLETQKANLELNSITNPGIIEQYERRKEEIGNLEGSVEEKQRRAGKFERSIKTARENWQPALEKLVASIGEKFSAAFDRIGCAGELRITQHEDYEKWAIDILVKFRDSEKLQVLTAQRQSGGERSLTTILYLMSLTEEARAPFSLVDEINQGMDNRAERMVHNSMVEVTCKAEAAQYFLITPKLLTDLEYHERMKILCVNNGEWLPEDRKLGNMMDMIQRYVDKQT</sequence>
<evidence type="ECO:0000256" key="3">
    <source>
        <dbReference type="ARBA" id="ARBA00023054"/>
    </source>
</evidence>
<evidence type="ECO:0000256" key="2">
    <source>
        <dbReference type="ARBA" id="ARBA00018687"/>
    </source>
</evidence>
<dbReference type="GO" id="GO:0016887">
    <property type="term" value="F:ATP hydrolysis activity"/>
    <property type="evidence" value="ECO:0007669"/>
    <property type="project" value="InterPro"/>
</dbReference>
<dbReference type="Gene3D" id="3.40.50.300">
    <property type="entry name" value="P-loop containing nucleotide triphosphate hydrolases"/>
    <property type="match status" value="2"/>
</dbReference>
<organism evidence="7 8">
    <name type="scientific">Amanita muscaria (strain Koide BX008)</name>
    <dbReference type="NCBI Taxonomy" id="946122"/>
    <lineage>
        <taxon>Eukaryota</taxon>
        <taxon>Fungi</taxon>
        <taxon>Dikarya</taxon>
        <taxon>Basidiomycota</taxon>
        <taxon>Agaricomycotina</taxon>
        <taxon>Agaricomycetes</taxon>
        <taxon>Agaricomycetidae</taxon>
        <taxon>Agaricales</taxon>
        <taxon>Pluteineae</taxon>
        <taxon>Amanitaceae</taxon>
        <taxon>Amanita</taxon>
    </lineage>
</organism>
<feature type="coiled-coil region" evidence="4">
    <location>
        <begin position="851"/>
        <end position="1005"/>
    </location>
</feature>
<keyword evidence="8" id="KW-1185">Reference proteome</keyword>
<dbReference type="Pfam" id="PF02463">
    <property type="entry name" value="SMC_N"/>
    <property type="match status" value="1"/>
</dbReference>
<evidence type="ECO:0000313" key="7">
    <source>
        <dbReference type="EMBL" id="KIL63939.1"/>
    </source>
</evidence>
<dbReference type="HOGENOM" id="CLU_004969_2_0_1"/>
<accession>A0A0C2TB37</accession>
<dbReference type="InterPro" id="IPR027417">
    <property type="entry name" value="P-loop_NTPase"/>
</dbReference>
<proteinExistence type="inferred from homology"/>
<dbReference type="GO" id="GO:0030915">
    <property type="term" value="C:Smc5-Smc6 complex"/>
    <property type="evidence" value="ECO:0007669"/>
    <property type="project" value="TreeGrafter"/>
</dbReference>
<dbReference type="FunCoup" id="A0A0C2TB37">
    <property type="interactions" value="848"/>
</dbReference>
<feature type="coiled-coil region" evidence="4">
    <location>
        <begin position="722"/>
        <end position="801"/>
    </location>
</feature>
<reference evidence="7 8" key="1">
    <citation type="submission" date="2014-04" db="EMBL/GenBank/DDBJ databases">
        <title>Evolutionary Origins and Diversification of the Mycorrhizal Mutualists.</title>
        <authorList>
            <consortium name="DOE Joint Genome Institute"/>
            <consortium name="Mycorrhizal Genomics Consortium"/>
            <person name="Kohler A."/>
            <person name="Kuo A."/>
            <person name="Nagy L.G."/>
            <person name="Floudas D."/>
            <person name="Copeland A."/>
            <person name="Barry K.W."/>
            <person name="Cichocki N."/>
            <person name="Veneault-Fourrey C."/>
            <person name="LaButti K."/>
            <person name="Lindquist E.A."/>
            <person name="Lipzen A."/>
            <person name="Lundell T."/>
            <person name="Morin E."/>
            <person name="Murat C."/>
            <person name="Riley R."/>
            <person name="Ohm R."/>
            <person name="Sun H."/>
            <person name="Tunlid A."/>
            <person name="Henrissat B."/>
            <person name="Grigoriev I.V."/>
            <person name="Hibbett D.S."/>
            <person name="Martin F."/>
        </authorList>
    </citation>
    <scope>NUCLEOTIDE SEQUENCE [LARGE SCALE GENOMIC DNA]</scope>
    <source>
        <strain evidence="7 8">Koide BX008</strain>
    </source>
</reference>
<dbReference type="Proteomes" id="UP000054549">
    <property type="component" value="Unassembled WGS sequence"/>
</dbReference>
<feature type="compositionally biased region" description="Acidic residues" evidence="5">
    <location>
        <begin position="41"/>
        <end position="56"/>
    </location>
</feature>
<dbReference type="PANTHER" id="PTHR45916">
    <property type="entry name" value="STRUCTURAL MAINTENANCE OF CHROMOSOMES PROTEIN 5"/>
    <property type="match status" value="1"/>
</dbReference>
<dbReference type="OrthoDB" id="10254973at2759"/>
<evidence type="ECO:0000256" key="4">
    <source>
        <dbReference type="SAM" id="Coils"/>
    </source>
</evidence>
<dbReference type="InParanoid" id="A0A0C2TB37"/>
<dbReference type="GO" id="GO:0000724">
    <property type="term" value="P:double-strand break repair via homologous recombination"/>
    <property type="evidence" value="ECO:0007669"/>
    <property type="project" value="TreeGrafter"/>
</dbReference>
<feature type="compositionally biased region" description="Basic and acidic residues" evidence="5">
    <location>
        <begin position="66"/>
        <end position="83"/>
    </location>
</feature>
<keyword evidence="3 4" id="KW-0175">Coiled coil</keyword>
<gene>
    <name evidence="7" type="ORF">M378DRAFT_78988</name>
</gene>
<dbReference type="EMBL" id="KN818254">
    <property type="protein sequence ID" value="KIL63939.1"/>
    <property type="molecule type" value="Genomic_DNA"/>
</dbReference>
<dbReference type="InterPro" id="IPR003395">
    <property type="entry name" value="RecF/RecN/SMC_N"/>
</dbReference>
<feature type="region of interest" description="Disordered" evidence="5">
    <location>
        <begin position="1"/>
        <end position="83"/>
    </location>
</feature>
<dbReference type="PANTHER" id="PTHR45916:SF1">
    <property type="entry name" value="STRUCTURAL MAINTENANCE OF CHROMOSOMES PROTEIN 5"/>
    <property type="match status" value="1"/>
</dbReference>
<dbReference type="AlphaFoldDB" id="A0A0C2TB37"/>
<evidence type="ECO:0000259" key="6">
    <source>
        <dbReference type="Pfam" id="PF02463"/>
    </source>
</evidence>